<keyword evidence="1" id="KW-0472">Membrane</keyword>
<reference evidence="2 3" key="1">
    <citation type="submission" date="2021-06" db="EMBL/GenBank/DDBJ databases">
        <title>FDA dAtabase for Regulatory Grade micrObial Sequences (FDA-ARGOS): Supporting development and validation of Infectious Disease Dx tests.</title>
        <authorList>
            <person name="Sproer C."/>
            <person name="Gronow S."/>
            <person name="Severitt S."/>
            <person name="Schroder I."/>
            <person name="Tallon L."/>
            <person name="Sadzewicz L."/>
            <person name="Zhao X."/>
            <person name="Boylan J."/>
            <person name="Ott S."/>
            <person name="Bowen H."/>
            <person name="Vavikolanu K."/>
            <person name="Mehta A."/>
            <person name="Aluvathingal J."/>
            <person name="Nadendla S."/>
            <person name="Lowell S."/>
            <person name="Myers T."/>
            <person name="Yan Y."/>
        </authorList>
    </citation>
    <scope>NUCLEOTIDE SEQUENCE [LARGE SCALE GENOMIC DNA]</scope>
    <source>
        <strain evidence="2 3">FDAARGOS 1424</strain>
        <plasmid evidence="2 3">unnamed2</plasmid>
    </source>
</reference>
<evidence type="ECO:0000256" key="1">
    <source>
        <dbReference type="SAM" id="Phobius"/>
    </source>
</evidence>
<keyword evidence="1" id="KW-0812">Transmembrane</keyword>
<proteinExistence type="predicted"/>
<accession>A0ABX8KJK3</accession>
<keyword evidence="3" id="KW-1185">Reference proteome</keyword>
<organism evidence="2 3">
    <name type="scientific">Citrobacter pasteurii</name>
    <dbReference type="NCBI Taxonomy" id="1563222"/>
    <lineage>
        <taxon>Bacteria</taxon>
        <taxon>Pseudomonadati</taxon>
        <taxon>Pseudomonadota</taxon>
        <taxon>Gammaproteobacteria</taxon>
        <taxon>Enterobacterales</taxon>
        <taxon>Enterobacteriaceae</taxon>
        <taxon>Citrobacter</taxon>
    </lineage>
</organism>
<dbReference type="RefSeq" id="WP_040231315.1">
    <property type="nucleotide sequence ID" value="NZ_CDHL01000025.1"/>
</dbReference>
<evidence type="ECO:0000313" key="3">
    <source>
        <dbReference type="Proteomes" id="UP000683579"/>
    </source>
</evidence>
<dbReference type="EMBL" id="CP077263">
    <property type="protein sequence ID" value="QXA47299.1"/>
    <property type="molecule type" value="Genomic_DNA"/>
</dbReference>
<keyword evidence="1" id="KW-1133">Transmembrane helix</keyword>
<feature type="transmembrane region" description="Helical" evidence="1">
    <location>
        <begin position="12"/>
        <end position="36"/>
    </location>
</feature>
<geneLocation type="plasmid" evidence="2 3">
    <name>unnamed2</name>
</geneLocation>
<evidence type="ECO:0000313" key="2">
    <source>
        <dbReference type="EMBL" id="QXA47299.1"/>
    </source>
</evidence>
<protein>
    <submittedName>
        <fullName evidence="2">Uncharacterized protein</fullName>
    </submittedName>
</protein>
<dbReference type="Proteomes" id="UP000683579">
    <property type="component" value="Plasmid unnamed2"/>
</dbReference>
<name>A0ABX8KJK3_9ENTR</name>
<sequence>MEAGLLKEPTNIWGFLSLGWPYIGALSVVLLTHILARRREIMAIKDKANLEQEKTDREQAAELCFIGSQLIFILESFAVKCADVAIDKGKEKENHDPRAQVVIIPGTEFPEISLAGVEGNWRALRAWDMYRIMELPGMLLDARIHIANSSEHLSYGADSAELLRIRARYTTPLGLRASSLARRIRKQCGFQESPLSEGPHSATLVLLKERKRHIMQGLSELTESAI</sequence>
<gene>
    <name evidence="2" type="ORF">I6L54_24065</name>
</gene>
<keyword evidence="2" id="KW-0614">Plasmid</keyword>